<dbReference type="CDD" id="cd22054">
    <property type="entry name" value="NAC_NACA"/>
    <property type="match status" value="1"/>
</dbReference>
<dbReference type="InterPro" id="IPR044034">
    <property type="entry name" value="NAC-like_UBA"/>
</dbReference>
<proteinExistence type="inferred from homology"/>
<evidence type="ECO:0000256" key="3">
    <source>
        <dbReference type="ARBA" id="ARBA00014437"/>
    </source>
</evidence>
<name>A0A1E3PG51_9ASCO</name>
<accession>A0A1E3PG51</accession>
<dbReference type="FunFam" id="2.20.70.30:FF:000002">
    <property type="entry name" value="Nascent polypeptide-associated complex (NAC), alpha subunit"/>
    <property type="match status" value="1"/>
</dbReference>
<keyword evidence="4" id="KW-0813">Transport</keyword>
<comment type="similarity">
    <text evidence="2">Belongs to the NAC-alpha family.</text>
</comment>
<dbReference type="AlphaFoldDB" id="A0A1E3PG51"/>
<dbReference type="CDD" id="cd14358">
    <property type="entry name" value="UBA_NAC_euk"/>
    <property type="match status" value="1"/>
</dbReference>
<feature type="compositionally biased region" description="Polar residues" evidence="7">
    <location>
        <begin position="13"/>
        <end position="28"/>
    </location>
</feature>
<evidence type="ECO:0000313" key="9">
    <source>
        <dbReference type="EMBL" id="ODQ64348.1"/>
    </source>
</evidence>
<evidence type="ECO:0000256" key="7">
    <source>
        <dbReference type="SAM" id="MobiDB-lite"/>
    </source>
</evidence>
<dbReference type="Pfam" id="PF19026">
    <property type="entry name" value="UBA_HYPK"/>
    <property type="match status" value="1"/>
</dbReference>
<dbReference type="GO" id="GO:0005854">
    <property type="term" value="C:nascent polypeptide-associated complex"/>
    <property type="evidence" value="ECO:0007669"/>
    <property type="project" value="InterPro"/>
</dbReference>
<comment type="function">
    <text evidence="5">Component of the nascent polypeptide-associated complex (NAC), a dynamic component of the ribosomal exit tunnel, protecting the emerging polypeptides from interaction with other cytoplasmic proteins to ensure appropriate nascent protein targeting. The NAC complex also promotes mitochondrial protein import by enhancing productive ribosome interactions with the outer mitochondrial membrane and blocks the inappropriate interaction of ribosomes translating non-secretory nascent polypeptides with translocation sites in the membrane of the endoplasmic reticulum. EGD2 may also be involved in transcription regulation.</text>
</comment>
<dbReference type="PROSITE" id="PS51151">
    <property type="entry name" value="NAC_AB"/>
    <property type="match status" value="1"/>
</dbReference>
<evidence type="ECO:0000256" key="6">
    <source>
        <dbReference type="ARBA" id="ARBA00030300"/>
    </source>
</evidence>
<feature type="region of interest" description="Disordered" evidence="7">
    <location>
        <begin position="132"/>
        <end position="157"/>
    </location>
</feature>
<feature type="region of interest" description="Disordered" evidence="7">
    <location>
        <begin position="1"/>
        <end position="30"/>
    </location>
</feature>
<dbReference type="EMBL" id="KV454412">
    <property type="protein sequence ID" value="ODQ64348.1"/>
    <property type="molecule type" value="Genomic_DNA"/>
</dbReference>
<gene>
    <name evidence="9" type="ORF">NADFUDRAFT_27346</name>
</gene>
<feature type="compositionally biased region" description="Acidic residues" evidence="7">
    <location>
        <begin position="141"/>
        <end position="150"/>
    </location>
</feature>
<evidence type="ECO:0000256" key="1">
    <source>
        <dbReference type="ARBA" id="ARBA00004496"/>
    </source>
</evidence>
<sequence>MSIEEIQEETVHQQDNGAQESEIPQGSDVSVVGAAGEKKAKKIILKLGLVKVEGITRVTMKRTGNVIFAIDQPEVYKNPTNGAYVVFGEAKVSDLGAMARAAAAQNQAGAGAPLAKDAGSIQADMQAAADSAASGAAQVSDDNDNEDGPVDETGLSTSDIELVMDQTNASRAKVVKALRANDNDIVNTVMELTA</sequence>
<protein>
    <recommendedName>
        <fullName evidence="3">Nascent polypeptide-associated complex subunit alpha</fullName>
    </recommendedName>
    <alternativeName>
        <fullName evidence="6">Alpha-NAC</fullName>
    </alternativeName>
</protein>
<dbReference type="OrthoDB" id="3169036at2759"/>
<evidence type="ECO:0000256" key="4">
    <source>
        <dbReference type="ARBA" id="ARBA00022927"/>
    </source>
</evidence>
<dbReference type="InterPro" id="IPR002715">
    <property type="entry name" value="Nas_poly-pep-assoc_cplx_dom"/>
</dbReference>
<dbReference type="PANTHER" id="PTHR21713">
    <property type="entry name" value="NASCENT POLYPEPTIDE ASSOCIATED COMPLEX ALPHA SUBUNIT-RELATED"/>
    <property type="match status" value="1"/>
</dbReference>
<dbReference type="Gene3D" id="1.10.8.10">
    <property type="entry name" value="DNA helicase RuvA subunit, C-terminal domain"/>
    <property type="match status" value="1"/>
</dbReference>
<evidence type="ECO:0000259" key="8">
    <source>
        <dbReference type="PROSITE" id="PS51151"/>
    </source>
</evidence>
<comment type="subcellular location">
    <subcellularLocation>
        <location evidence="1">Cytoplasm</location>
    </subcellularLocation>
</comment>
<evidence type="ECO:0000256" key="2">
    <source>
        <dbReference type="ARBA" id="ARBA00009882"/>
    </source>
</evidence>
<evidence type="ECO:0000256" key="5">
    <source>
        <dbReference type="ARBA" id="ARBA00025035"/>
    </source>
</evidence>
<feature type="domain" description="NAC-A/B" evidence="8">
    <location>
        <begin position="34"/>
        <end position="99"/>
    </location>
</feature>
<evidence type="ECO:0000313" key="10">
    <source>
        <dbReference type="Proteomes" id="UP000095009"/>
    </source>
</evidence>
<dbReference type="SMART" id="SM01407">
    <property type="entry name" value="NAC"/>
    <property type="match status" value="1"/>
</dbReference>
<dbReference type="InterPro" id="IPR038187">
    <property type="entry name" value="NAC_A/B_dom_sf"/>
</dbReference>
<dbReference type="GO" id="GO:0015031">
    <property type="term" value="P:protein transport"/>
    <property type="evidence" value="ECO:0007669"/>
    <property type="project" value="UniProtKB-KW"/>
</dbReference>
<dbReference type="STRING" id="857566.A0A1E3PG51"/>
<keyword evidence="10" id="KW-1185">Reference proteome</keyword>
<dbReference type="Gene3D" id="2.20.70.30">
    <property type="entry name" value="Nascent polypeptide-associated complex domain"/>
    <property type="match status" value="1"/>
</dbReference>
<keyword evidence="4" id="KW-0653">Protein transport</keyword>
<dbReference type="Pfam" id="PF01849">
    <property type="entry name" value="NAC"/>
    <property type="match status" value="1"/>
</dbReference>
<dbReference type="Proteomes" id="UP000095009">
    <property type="component" value="Unassembled WGS sequence"/>
</dbReference>
<dbReference type="PIRSF" id="PIRSF015901">
    <property type="entry name" value="NAC_alpha"/>
    <property type="match status" value="1"/>
</dbReference>
<dbReference type="InterPro" id="IPR016641">
    <property type="entry name" value="EGD2/NACA0like"/>
</dbReference>
<organism evidence="9 10">
    <name type="scientific">Nadsonia fulvescens var. elongata DSM 6958</name>
    <dbReference type="NCBI Taxonomy" id="857566"/>
    <lineage>
        <taxon>Eukaryota</taxon>
        <taxon>Fungi</taxon>
        <taxon>Dikarya</taxon>
        <taxon>Ascomycota</taxon>
        <taxon>Saccharomycotina</taxon>
        <taxon>Dipodascomycetes</taxon>
        <taxon>Dipodascales</taxon>
        <taxon>Dipodascales incertae sedis</taxon>
        <taxon>Nadsonia</taxon>
    </lineage>
</organism>
<reference evidence="9 10" key="1">
    <citation type="journal article" date="2016" name="Proc. Natl. Acad. Sci. U.S.A.">
        <title>Comparative genomics of biotechnologically important yeasts.</title>
        <authorList>
            <person name="Riley R."/>
            <person name="Haridas S."/>
            <person name="Wolfe K.H."/>
            <person name="Lopes M.R."/>
            <person name="Hittinger C.T."/>
            <person name="Goeker M."/>
            <person name="Salamov A.A."/>
            <person name="Wisecaver J.H."/>
            <person name="Long T.M."/>
            <person name="Calvey C.H."/>
            <person name="Aerts A.L."/>
            <person name="Barry K.W."/>
            <person name="Choi C."/>
            <person name="Clum A."/>
            <person name="Coughlan A.Y."/>
            <person name="Deshpande S."/>
            <person name="Douglass A.P."/>
            <person name="Hanson S.J."/>
            <person name="Klenk H.-P."/>
            <person name="LaButti K.M."/>
            <person name="Lapidus A."/>
            <person name="Lindquist E.A."/>
            <person name="Lipzen A.M."/>
            <person name="Meier-Kolthoff J.P."/>
            <person name="Ohm R.A."/>
            <person name="Otillar R.P."/>
            <person name="Pangilinan J.L."/>
            <person name="Peng Y."/>
            <person name="Rokas A."/>
            <person name="Rosa C.A."/>
            <person name="Scheuner C."/>
            <person name="Sibirny A.A."/>
            <person name="Slot J.C."/>
            <person name="Stielow J.B."/>
            <person name="Sun H."/>
            <person name="Kurtzman C.P."/>
            <person name="Blackwell M."/>
            <person name="Grigoriev I.V."/>
            <person name="Jeffries T.W."/>
        </authorList>
    </citation>
    <scope>NUCLEOTIDE SEQUENCE [LARGE SCALE GENOMIC DNA]</scope>
    <source>
        <strain evidence="9 10">DSM 6958</strain>
    </source>
</reference>